<evidence type="ECO:0000313" key="13">
    <source>
        <dbReference type="EMBL" id="CAD5121746.1"/>
    </source>
</evidence>
<comment type="caution">
    <text evidence="13">The sequence shown here is derived from an EMBL/GenBank/DDBJ whole genome shotgun (WGS) entry which is preliminary data.</text>
</comment>
<dbReference type="PROSITE" id="PS50848">
    <property type="entry name" value="START"/>
    <property type="match status" value="1"/>
</dbReference>
<evidence type="ECO:0000256" key="3">
    <source>
        <dbReference type="ARBA" id="ARBA00022490"/>
    </source>
</evidence>
<dbReference type="EMBL" id="CAJFCJ010000015">
    <property type="protein sequence ID" value="CAD5121746.1"/>
    <property type="molecule type" value="Genomic_DNA"/>
</dbReference>
<evidence type="ECO:0000259" key="12">
    <source>
        <dbReference type="PROSITE" id="PS50848"/>
    </source>
</evidence>
<feature type="domain" description="START" evidence="12">
    <location>
        <begin position="161"/>
        <end position="349"/>
    </location>
</feature>
<evidence type="ECO:0000256" key="2">
    <source>
        <dbReference type="ARBA" id="ARBA00022448"/>
    </source>
</evidence>
<dbReference type="Gene3D" id="3.30.530.20">
    <property type="match status" value="1"/>
</dbReference>
<accession>A0A7I8W0R9</accession>
<name>A0A7I8W0R9_9ANNE</name>
<protein>
    <recommendedName>
        <fullName evidence="9">Phosphatidylcholine transfer protein</fullName>
    </recommendedName>
    <alternativeName>
        <fullName evidence="11">START domain-containing protein 2</fullName>
    </alternativeName>
    <alternativeName>
        <fullName evidence="10">StAR-related lipid transfer protein 2</fullName>
    </alternativeName>
</protein>
<dbReference type="GO" id="GO:0006869">
    <property type="term" value="P:lipid transport"/>
    <property type="evidence" value="ECO:0007669"/>
    <property type="project" value="UniProtKB-KW"/>
</dbReference>
<evidence type="ECO:0000256" key="4">
    <source>
        <dbReference type="ARBA" id="ARBA00022553"/>
    </source>
</evidence>
<evidence type="ECO:0000313" key="14">
    <source>
        <dbReference type="Proteomes" id="UP000549394"/>
    </source>
</evidence>
<keyword evidence="4" id="KW-0597">Phosphoprotein</keyword>
<dbReference type="SMART" id="SM00234">
    <property type="entry name" value="START"/>
    <property type="match status" value="1"/>
</dbReference>
<comment type="subunit">
    <text evidence="8">Interacts with ACOT13/THEM2.</text>
</comment>
<keyword evidence="2" id="KW-0813">Transport</keyword>
<gene>
    <name evidence="13" type="ORF">DGYR_LOCUS9658</name>
</gene>
<sequence length="381" mass="45044">MSLQASVTKSRELFKRILALSSNKSHRTILRCYSTENKIKRFAVRLNDRLKILTQLFAIQCNFIAAQRIRRTFQMVNLYYNLGYNSSHFKNFFQLCASSFYKSRRVPRLFAALGASVLFNWDEQKINDDEIESCAGEIAIFNKMQDNAESNKEMTLNEFTNEKWETIITAKNLLVYRRPLENSYLYEYKVFGSFFDVSARAFFSVQADLGYRKEWDKLVVDLDVVDRNDDGSEVVHWVTHFPYPMYRRDYLYIRKSVVDPHRKLMIMVSRATDHPKKPITDEYVRVSTYRSEMCIKPHTNFDDNGFDYILTYYDDPKGNFPSAAYRWMASKGVPDFVEKLHKAALTYQSRYPNANMDRLKKKKHILYEDDSKEEDCQKVPM</sequence>
<dbReference type="Pfam" id="PF01852">
    <property type="entry name" value="START"/>
    <property type="match status" value="1"/>
</dbReference>
<keyword evidence="14" id="KW-1185">Reference proteome</keyword>
<evidence type="ECO:0000256" key="7">
    <source>
        <dbReference type="ARBA" id="ARBA00023121"/>
    </source>
</evidence>
<dbReference type="GO" id="GO:0008289">
    <property type="term" value="F:lipid binding"/>
    <property type="evidence" value="ECO:0007669"/>
    <property type="project" value="UniProtKB-KW"/>
</dbReference>
<evidence type="ECO:0000256" key="10">
    <source>
        <dbReference type="ARBA" id="ARBA00077188"/>
    </source>
</evidence>
<organism evidence="13 14">
    <name type="scientific">Dimorphilus gyrociliatus</name>
    <dbReference type="NCBI Taxonomy" id="2664684"/>
    <lineage>
        <taxon>Eukaryota</taxon>
        <taxon>Metazoa</taxon>
        <taxon>Spiralia</taxon>
        <taxon>Lophotrochozoa</taxon>
        <taxon>Annelida</taxon>
        <taxon>Polychaeta</taxon>
        <taxon>Polychaeta incertae sedis</taxon>
        <taxon>Dinophilidae</taxon>
        <taxon>Dimorphilus</taxon>
    </lineage>
</organism>
<reference evidence="13 14" key="1">
    <citation type="submission" date="2020-08" db="EMBL/GenBank/DDBJ databases">
        <authorList>
            <person name="Hejnol A."/>
        </authorList>
    </citation>
    <scope>NUCLEOTIDE SEQUENCE [LARGE SCALE GENOMIC DNA]</scope>
</reference>
<dbReference type="GO" id="GO:0005829">
    <property type="term" value="C:cytosol"/>
    <property type="evidence" value="ECO:0007669"/>
    <property type="project" value="UniProtKB-ARBA"/>
</dbReference>
<dbReference type="InterPro" id="IPR051213">
    <property type="entry name" value="START_lipid_transfer"/>
</dbReference>
<evidence type="ECO:0000256" key="11">
    <source>
        <dbReference type="ARBA" id="ARBA00079049"/>
    </source>
</evidence>
<keyword evidence="7" id="KW-0446">Lipid-binding</keyword>
<keyword evidence="5" id="KW-0007">Acetylation</keyword>
<keyword evidence="6" id="KW-0445">Lipid transport</keyword>
<evidence type="ECO:0000256" key="8">
    <source>
        <dbReference type="ARBA" id="ARBA00063535"/>
    </source>
</evidence>
<evidence type="ECO:0000256" key="6">
    <source>
        <dbReference type="ARBA" id="ARBA00023055"/>
    </source>
</evidence>
<evidence type="ECO:0000256" key="1">
    <source>
        <dbReference type="ARBA" id="ARBA00004496"/>
    </source>
</evidence>
<evidence type="ECO:0000256" key="5">
    <source>
        <dbReference type="ARBA" id="ARBA00022990"/>
    </source>
</evidence>
<dbReference type="Proteomes" id="UP000549394">
    <property type="component" value="Unassembled WGS sequence"/>
</dbReference>
<dbReference type="InterPro" id="IPR023393">
    <property type="entry name" value="START-like_dom_sf"/>
</dbReference>
<proteinExistence type="predicted"/>
<dbReference type="OrthoDB" id="1295045at2759"/>
<comment type="subcellular location">
    <subcellularLocation>
        <location evidence="1">Cytoplasm</location>
    </subcellularLocation>
</comment>
<dbReference type="SUPFAM" id="SSF55961">
    <property type="entry name" value="Bet v1-like"/>
    <property type="match status" value="1"/>
</dbReference>
<dbReference type="FunFam" id="3.30.530.20:FF:000017">
    <property type="entry name" value="Phosphatidylcholine transfer protein, putative"/>
    <property type="match status" value="1"/>
</dbReference>
<dbReference type="PANTHER" id="PTHR19308">
    <property type="entry name" value="PHOSPHATIDYLCHOLINE TRANSFER PROTEIN"/>
    <property type="match status" value="1"/>
</dbReference>
<dbReference type="AlphaFoldDB" id="A0A7I8W0R9"/>
<evidence type="ECO:0000256" key="9">
    <source>
        <dbReference type="ARBA" id="ARBA00069061"/>
    </source>
</evidence>
<dbReference type="PANTHER" id="PTHR19308:SF8">
    <property type="entry name" value="STAR-RELATED LIPID TRANSFER PROTEIN 7, MITOCHONDRIAL"/>
    <property type="match status" value="1"/>
</dbReference>
<keyword evidence="3" id="KW-0963">Cytoplasm</keyword>
<dbReference type="InterPro" id="IPR002913">
    <property type="entry name" value="START_lipid-bd_dom"/>
</dbReference>